<dbReference type="Gene3D" id="3.40.30.10">
    <property type="entry name" value="Glutaredoxin"/>
    <property type="match status" value="1"/>
</dbReference>
<reference evidence="2" key="1">
    <citation type="submission" date="2020-05" db="EMBL/GenBank/DDBJ databases">
        <authorList>
            <person name="Chiriac C."/>
            <person name="Salcher M."/>
            <person name="Ghai R."/>
            <person name="Kavagutti S V."/>
        </authorList>
    </citation>
    <scope>NUCLEOTIDE SEQUENCE</scope>
</reference>
<protein>
    <submittedName>
        <fullName evidence="2">Unannotated protein</fullName>
    </submittedName>
</protein>
<feature type="domain" description="DSBA-like thioredoxin" evidence="1">
    <location>
        <begin position="29"/>
        <end position="150"/>
    </location>
</feature>
<dbReference type="InterPro" id="IPR001853">
    <property type="entry name" value="DSBA-like_thioredoxin_dom"/>
</dbReference>
<dbReference type="AlphaFoldDB" id="A0A6J5ZNE9"/>
<organism evidence="2">
    <name type="scientific">freshwater metagenome</name>
    <dbReference type="NCBI Taxonomy" id="449393"/>
    <lineage>
        <taxon>unclassified sequences</taxon>
        <taxon>metagenomes</taxon>
        <taxon>ecological metagenomes</taxon>
    </lineage>
</organism>
<accession>A0A6J5ZNE9</accession>
<sequence length="160" mass="17237">MRDLSSLPVEPIGPNDHVRIGNGEPLIVYAEFTCPDCAVAAERLRESGDSVCFRHFALAARSPRAVKLAIASEAAARQGFFWEFHDSLFADQGRLDDPHLWQRCELLGIDLARFEADRRDPALSERVAADVTAALRAGATGAPSFAVAGALQSEFPAASS</sequence>
<dbReference type="GO" id="GO:0016491">
    <property type="term" value="F:oxidoreductase activity"/>
    <property type="evidence" value="ECO:0007669"/>
    <property type="project" value="InterPro"/>
</dbReference>
<evidence type="ECO:0000313" key="2">
    <source>
        <dbReference type="EMBL" id="CAB4344194.1"/>
    </source>
</evidence>
<proteinExistence type="predicted"/>
<dbReference type="SUPFAM" id="SSF52833">
    <property type="entry name" value="Thioredoxin-like"/>
    <property type="match status" value="1"/>
</dbReference>
<dbReference type="Pfam" id="PF01323">
    <property type="entry name" value="DSBA"/>
    <property type="match status" value="1"/>
</dbReference>
<name>A0A6J5ZNE9_9ZZZZ</name>
<dbReference type="EMBL" id="CAESAO010000073">
    <property type="protein sequence ID" value="CAB4344194.1"/>
    <property type="molecule type" value="Genomic_DNA"/>
</dbReference>
<gene>
    <name evidence="2" type="ORF">UFOPK3522_00923</name>
</gene>
<dbReference type="InterPro" id="IPR036249">
    <property type="entry name" value="Thioredoxin-like_sf"/>
</dbReference>
<evidence type="ECO:0000259" key="1">
    <source>
        <dbReference type="Pfam" id="PF01323"/>
    </source>
</evidence>